<accession>A0AA41N3D1</accession>
<dbReference type="InterPro" id="IPR001233">
    <property type="entry name" value="RtcB"/>
</dbReference>
<dbReference type="EC" id="6.5.1.8" evidence="1"/>
<keyword evidence="5 8" id="KW-0342">GTP-binding</keyword>
<feature type="binding site" evidence="9">
    <location>
        <position position="29"/>
    </location>
    <ligand>
        <name>Mn(2+)</name>
        <dbReference type="ChEBI" id="CHEBI:29035"/>
        <label>1</label>
    </ligand>
</feature>
<sequence length="197" mass="21944">MLQAEPKKVSARAKKRGFPQLGSLGAGNHYAEINIVDEIFNEYGAKKMGIDHKGQVCVMIHHGSRGLEHQAATDALVAMEKVMKKDKIIINDCQLACAQITSAEGQDYLKEKATAGNYAWINHPSMTLTHQAFAKLFNTTPDNLNLHVIYNVSHNIAKVEQHVAERKEQTLLVHRKGSTHTFPPHCRLIAIDYQHSG</sequence>
<dbReference type="Gene3D" id="3.90.1860.10">
    <property type="entry name" value="tRNA-splicing ligase RtcB"/>
    <property type="match status" value="1"/>
</dbReference>
<keyword evidence="2 10" id="KW-0436">Ligase</keyword>
<evidence type="ECO:0000256" key="8">
    <source>
        <dbReference type="PIRSR" id="PIRSR601233-2"/>
    </source>
</evidence>
<feature type="binding site" evidence="9">
    <location>
        <position position="61"/>
    </location>
    <ligand>
        <name>Mn(2+)</name>
        <dbReference type="ChEBI" id="CHEBI:29035"/>
        <label>2</label>
    </ligand>
</feature>
<organism evidence="10 11">
    <name type="scientific">Sciurus carolinensis</name>
    <name type="common">Eastern gray squirrel</name>
    <dbReference type="NCBI Taxonomy" id="30640"/>
    <lineage>
        <taxon>Eukaryota</taxon>
        <taxon>Metazoa</taxon>
        <taxon>Chordata</taxon>
        <taxon>Craniata</taxon>
        <taxon>Vertebrata</taxon>
        <taxon>Euteleostomi</taxon>
        <taxon>Mammalia</taxon>
        <taxon>Eutheria</taxon>
        <taxon>Euarchontoglires</taxon>
        <taxon>Glires</taxon>
        <taxon>Rodentia</taxon>
        <taxon>Sciuromorpha</taxon>
        <taxon>Sciuridae</taxon>
        <taxon>Sciurinae</taxon>
        <taxon>Sciurini</taxon>
        <taxon>Sciurus</taxon>
    </lineage>
</organism>
<evidence type="ECO:0000313" key="10">
    <source>
        <dbReference type="EMBL" id="MBZ3883039.1"/>
    </source>
</evidence>
<keyword evidence="3 9" id="KW-0479">Metal-binding</keyword>
<dbReference type="EMBL" id="JAATJV010384944">
    <property type="protein sequence ID" value="MBZ3883039.1"/>
    <property type="molecule type" value="Genomic_DNA"/>
</dbReference>
<dbReference type="GO" id="GO:0005525">
    <property type="term" value="F:GTP binding"/>
    <property type="evidence" value="ECO:0007669"/>
    <property type="project" value="UniProtKB-KW"/>
</dbReference>
<dbReference type="InterPro" id="IPR036025">
    <property type="entry name" value="RtcB-like_sf"/>
</dbReference>
<dbReference type="GO" id="GO:0170057">
    <property type="term" value="F:RNA ligase (GTP) activity"/>
    <property type="evidence" value="ECO:0007669"/>
    <property type="project" value="UniProtKB-EC"/>
</dbReference>
<reference evidence="10" key="1">
    <citation type="submission" date="2020-03" db="EMBL/GenBank/DDBJ databases">
        <title>Studies in the Genomics of Life Span.</title>
        <authorList>
            <person name="Glass D."/>
        </authorList>
    </citation>
    <scope>NUCLEOTIDE SEQUENCE</scope>
    <source>
        <strain evidence="10">SUZIE</strain>
        <tissue evidence="10">Muscle</tissue>
    </source>
</reference>
<keyword evidence="4 8" id="KW-0547">Nucleotide-binding</keyword>
<dbReference type="GO" id="GO:0005634">
    <property type="term" value="C:nucleus"/>
    <property type="evidence" value="ECO:0007669"/>
    <property type="project" value="TreeGrafter"/>
</dbReference>
<dbReference type="GO" id="GO:0072669">
    <property type="term" value="C:tRNA-splicing ligase complex"/>
    <property type="evidence" value="ECO:0007669"/>
    <property type="project" value="TreeGrafter"/>
</dbReference>
<dbReference type="GO" id="GO:0046872">
    <property type="term" value="F:metal ion binding"/>
    <property type="evidence" value="ECO:0007669"/>
    <property type="project" value="UniProtKB-KW"/>
</dbReference>
<feature type="binding site" evidence="8">
    <location>
        <begin position="28"/>
        <end position="32"/>
    </location>
    <ligand>
        <name>GMP</name>
        <dbReference type="ChEBI" id="CHEBI:58115"/>
    </ligand>
</feature>
<dbReference type="AlphaFoldDB" id="A0AA41N3D1"/>
<evidence type="ECO:0000256" key="5">
    <source>
        <dbReference type="ARBA" id="ARBA00023134"/>
    </source>
</evidence>
<evidence type="ECO:0000256" key="7">
    <source>
        <dbReference type="ARBA" id="ARBA00047746"/>
    </source>
</evidence>
<keyword evidence="6 9" id="KW-0464">Manganese</keyword>
<name>A0AA41N3D1_SCICA</name>
<evidence type="ECO:0000256" key="1">
    <source>
        <dbReference type="ARBA" id="ARBA00012726"/>
    </source>
</evidence>
<evidence type="ECO:0000313" key="11">
    <source>
        <dbReference type="Proteomes" id="UP001166674"/>
    </source>
</evidence>
<dbReference type="Pfam" id="PF01139">
    <property type="entry name" value="RtcB"/>
    <property type="match status" value="1"/>
</dbReference>
<comment type="caution">
    <text evidence="10">The sequence shown here is derived from an EMBL/GenBank/DDBJ whole genome shotgun (WGS) entry which is preliminary data.</text>
</comment>
<evidence type="ECO:0000256" key="3">
    <source>
        <dbReference type="ARBA" id="ARBA00022723"/>
    </source>
</evidence>
<gene>
    <name evidence="10" type="ORF">SUZIE_170945</name>
</gene>
<dbReference type="GO" id="GO:0006396">
    <property type="term" value="P:RNA processing"/>
    <property type="evidence" value="ECO:0007669"/>
    <property type="project" value="InterPro"/>
</dbReference>
<dbReference type="PANTHER" id="PTHR11118">
    <property type="entry name" value="RNA-SPLICING LIGASE RTCB HOMOLOG"/>
    <property type="match status" value="1"/>
</dbReference>
<evidence type="ECO:0000256" key="2">
    <source>
        <dbReference type="ARBA" id="ARBA00022598"/>
    </source>
</evidence>
<evidence type="ECO:0000256" key="9">
    <source>
        <dbReference type="PIRSR" id="PIRSR601233-3"/>
    </source>
</evidence>
<protein>
    <recommendedName>
        <fullName evidence="1">3'-phosphate/5'-hydroxy nucleic acid ligase</fullName>
        <ecNumber evidence="1">6.5.1.8</ecNumber>
    </recommendedName>
</protein>
<dbReference type="GO" id="GO:0003972">
    <property type="term" value="F:RNA ligase (ATP) activity"/>
    <property type="evidence" value="ECO:0007669"/>
    <property type="project" value="TreeGrafter"/>
</dbReference>
<feature type="binding site" evidence="9">
    <location>
        <position position="154"/>
    </location>
    <ligand>
        <name>Mn(2+)</name>
        <dbReference type="ChEBI" id="CHEBI:29035"/>
        <label>2</label>
    </ligand>
</feature>
<evidence type="ECO:0000256" key="4">
    <source>
        <dbReference type="ARBA" id="ARBA00022741"/>
    </source>
</evidence>
<dbReference type="PANTHER" id="PTHR11118:SF1">
    <property type="entry name" value="RNA-SPLICING LIGASE RTCB HOMOLOG"/>
    <property type="match status" value="1"/>
</dbReference>
<proteinExistence type="predicted"/>
<dbReference type="Proteomes" id="UP001166674">
    <property type="component" value="Unassembled WGS sequence"/>
</dbReference>
<dbReference type="SUPFAM" id="SSF103365">
    <property type="entry name" value="Hypothetical protein PH1602"/>
    <property type="match status" value="1"/>
</dbReference>
<comment type="catalytic activity">
    <reaction evidence="7">
        <text>a 3'-end 3'-phospho-ribonucleotide-RNA + a 5'-end dephospho-ribonucleoside-RNA + GTP = a ribonucleotidyl-ribonucleotide-RNA + GMP + diphosphate</text>
        <dbReference type="Rhea" id="RHEA:68076"/>
        <dbReference type="Rhea" id="RHEA-COMP:10463"/>
        <dbReference type="Rhea" id="RHEA-COMP:13936"/>
        <dbReference type="Rhea" id="RHEA-COMP:17355"/>
        <dbReference type="ChEBI" id="CHEBI:33019"/>
        <dbReference type="ChEBI" id="CHEBI:37565"/>
        <dbReference type="ChEBI" id="CHEBI:58115"/>
        <dbReference type="ChEBI" id="CHEBI:83062"/>
        <dbReference type="ChEBI" id="CHEBI:138284"/>
        <dbReference type="ChEBI" id="CHEBI:173118"/>
        <dbReference type="EC" id="6.5.1.8"/>
    </reaction>
</comment>
<feature type="binding site" evidence="8">
    <location>
        <begin position="154"/>
        <end position="155"/>
    </location>
    <ligand>
        <name>GMP</name>
        <dbReference type="ChEBI" id="CHEBI:58115"/>
    </ligand>
</feature>
<evidence type="ECO:0000256" key="6">
    <source>
        <dbReference type="ARBA" id="ARBA00023211"/>
    </source>
</evidence>
<keyword evidence="11" id="KW-1185">Reference proteome</keyword>
<comment type="cofactor">
    <cofactor evidence="9">
        <name>Mn(2+)</name>
        <dbReference type="ChEBI" id="CHEBI:29035"/>
    </cofactor>
    <text evidence="9">Binds 2 manganese ions per subunit.</text>
</comment>